<proteinExistence type="inferred from homology"/>
<dbReference type="InterPro" id="IPR038765">
    <property type="entry name" value="Papain-like_cys_pep_sf"/>
</dbReference>
<feature type="region of interest" description="Disordered" evidence="5">
    <location>
        <begin position="105"/>
        <end position="142"/>
    </location>
</feature>
<evidence type="ECO:0000259" key="7">
    <source>
        <dbReference type="PROSITE" id="PS51935"/>
    </source>
</evidence>
<keyword evidence="9" id="KW-1185">Reference proteome</keyword>
<dbReference type="InterPro" id="IPR036366">
    <property type="entry name" value="PGBDSf"/>
</dbReference>
<gene>
    <name evidence="8" type="ORF">H8S18_01495</name>
</gene>
<evidence type="ECO:0000256" key="3">
    <source>
        <dbReference type="ARBA" id="ARBA00022801"/>
    </source>
</evidence>
<evidence type="ECO:0000256" key="5">
    <source>
        <dbReference type="SAM" id="MobiDB-lite"/>
    </source>
</evidence>
<dbReference type="RefSeq" id="WP_186856539.1">
    <property type="nucleotide sequence ID" value="NZ_JACOON010000001.1"/>
</dbReference>
<feature type="compositionally biased region" description="Low complexity" evidence="5">
    <location>
        <begin position="112"/>
        <end position="126"/>
    </location>
</feature>
<dbReference type="Gene3D" id="1.10.101.10">
    <property type="entry name" value="PGBD-like superfamily/PGBD"/>
    <property type="match status" value="3"/>
</dbReference>
<dbReference type="Pfam" id="PF00877">
    <property type="entry name" value="NLPC_P60"/>
    <property type="match status" value="1"/>
</dbReference>
<organism evidence="8 9">
    <name type="scientific">Christensenella tenuis</name>
    <dbReference type="NCBI Taxonomy" id="2763033"/>
    <lineage>
        <taxon>Bacteria</taxon>
        <taxon>Bacillati</taxon>
        <taxon>Bacillota</taxon>
        <taxon>Clostridia</taxon>
        <taxon>Christensenellales</taxon>
        <taxon>Christensenellaceae</taxon>
        <taxon>Christensenella</taxon>
    </lineage>
</organism>
<dbReference type="PANTHER" id="PTHR47053">
    <property type="entry name" value="MUREIN DD-ENDOPEPTIDASE MEPH-RELATED"/>
    <property type="match status" value="1"/>
</dbReference>
<sequence length="420" mass="44841">MFKKLVAGISVCLAVLAFAPFSAMAVSRYEVLQIGDRDEWVEALQEKLHETDYLKCNPTGYFGTDTQNAVVQFQTDKGLVVDGKAGPDTRRALFGDDYSEIDSSREVNGIKSDATASPSSSSDINSGTTLNPGDKGSEVSDLQQRLKDREYYEYSSITGYYGPVTTEAVEKFQRTNNLPITGIMDAECLSLLKSEGVKYYTMYPGDSGDDIKAMQDRLNALGYFDATSTGYFGSITTGAVKSFQDANGLSVDGVVGKDTRRVLYSDDVKKGSSGSSESSSEGSSGSSSSSSGNSDVDRMIEIAHTQIGKPYSYGSSGPNSYDCSGFVYYCLKNSGVATSRLSSAGYSNVSRWDTITNVNSLQAGDLVYFKSDKSSSVGHIGIYLGGGSMIHSAPSSGGVAVSSMSSGYYARNFLGAKRVF</sequence>
<reference evidence="8 9" key="1">
    <citation type="submission" date="2020-08" db="EMBL/GenBank/DDBJ databases">
        <title>Genome public.</title>
        <authorList>
            <person name="Liu C."/>
            <person name="Sun Q."/>
        </authorList>
    </citation>
    <scope>NUCLEOTIDE SEQUENCE [LARGE SCALE GENOMIC DNA]</scope>
    <source>
        <strain evidence="8 9">NSJ-35</strain>
    </source>
</reference>
<feature type="signal peptide" evidence="6">
    <location>
        <begin position="1"/>
        <end position="25"/>
    </location>
</feature>
<keyword evidence="3" id="KW-0378">Hydrolase</keyword>
<feature type="region of interest" description="Disordered" evidence="5">
    <location>
        <begin position="266"/>
        <end position="295"/>
    </location>
</feature>
<dbReference type="InterPro" id="IPR036365">
    <property type="entry name" value="PGBD-like_sf"/>
</dbReference>
<name>A0ABR7EB63_9FIRM</name>
<evidence type="ECO:0000256" key="1">
    <source>
        <dbReference type="ARBA" id="ARBA00007074"/>
    </source>
</evidence>
<comment type="similarity">
    <text evidence="1">Belongs to the peptidase C40 family.</text>
</comment>
<feature type="domain" description="NlpC/P60" evidence="7">
    <location>
        <begin position="293"/>
        <end position="420"/>
    </location>
</feature>
<keyword evidence="4" id="KW-0788">Thiol protease</keyword>
<dbReference type="Pfam" id="PF01471">
    <property type="entry name" value="PG_binding_1"/>
    <property type="match status" value="3"/>
</dbReference>
<protein>
    <submittedName>
        <fullName evidence="8">Peptidoglycan-binding protein</fullName>
    </submittedName>
</protein>
<dbReference type="InterPro" id="IPR051202">
    <property type="entry name" value="Peptidase_C40"/>
</dbReference>
<dbReference type="InterPro" id="IPR002477">
    <property type="entry name" value="Peptidoglycan-bd-like"/>
</dbReference>
<dbReference type="PROSITE" id="PS51935">
    <property type="entry name" value="NLPC_P60"/>
    <property type="match status" value="1"/>
</dbReference>
<evidence type="ECO:0000256" key="6">
    <source>
        <dbReference type="SAM" id="SignalP"/>
    </source>
</evidence>
<evidence type="ECO:0000256" key="4">
    <source>
        <dbReference type="ARBA" id="ARBA00022807"/>
    </source>
</evidence>
<feature type="compositionally biased region" description="Low complexity" evidence="5">
    <location>
        <begin position="271"/>
        <end position="292"/>
    </location>
</feature>
<dbReference type="EMBL" id="JACOON010000001">
    <property type="protein sequence ID" value="MBC5647012.1"/>
    <property type="molecule type" value="Genomic_DNA"/>
</dbReference>
<dbReference type="Proteomes" id="UP000606889">
    <property type="component" value="Unassembled WGS sequence"/>
</dbReference>
<comment type="caution">
    <text evidence="8">The sequence shown here is derived from an EMBL/GenBank/DDBJ whole genome shotgun (WGS) entry which is preliminary data.</text>
</comment>
<keyword evidence="2" id="KW-0645">Protease</keyword>
<evidence type="ECO:0000256" key="2">
    <source>
        <dbReference type="ARBA" id="ARBA00022670"/>
    </source>
</evidence>
<dbReference type="InterPro" id="IPR000064">
    <property type="entry name" value="NLP_P60_dom"/>
</dbReference>
<dbReference type="SUPFAM" id="SSF47090">
    <property type="entry name" value="PGBD-like"/>
    <property type="match status" value="3"/>
</dbReference>
<evidence type="ECO:0000313" key="8">
    <source>
        <dbReference type="EMBL" id="MBC5647012.1"/>
    </source>
</evidence>
<dbReference type="PANTHER" id="PTHR47053:SF1">
    <property type="entry name" value="MUREIN DD-ENDOPEPTIDASE MEPH-RELATED"/>
    <property type="match status" value="1"/>
</dbReference>
<dbReference type="Gene3D" id="3.90.1720.10">
    <property type="entry name" value="endopeptidase domain like (from Nostoc punctiforme)"/>
    <property type="match status" value="1"/>
</dbReference>
<keyword evidence="6" id="KW-0732">Signal</keyword>
<accession>A0ABR7EB63</accession>
<evidence type="ECO:0000313" key="9">
    <source>
        <dbReference type="Proteomes" id="UP000606889"/>
    </source>
</evidence>
<dbReference type="SUPFAM" id="SSF54001">
    <property type="entry name" value="Cysteine proteinases"/>
    <property type="match status" value="1"/>
</dbReference>
<feature type="chain" id="PRO_5047327050" evidence="6">
    <location>
        <begin position="26"/>
        <end position="420"/>
    </location>
</feature>